<gene>
    <name evidence="1" type="ORF">C7B77_03370</name>
</gene>
<comment type="caution">
    <text evidence="1">The sequence shown here is derived from an EMBL/GenBank/DDBJ whole genome shotgun (WGS) entry which is preliminary data.</text>
</comment>
<dbReference type="AlphaFoldDB" id="A0A2T1GLR0"/>
<name>A0A2T1GLR0_9CYAN</name>
<reference evidence="1 2" key="1">
    <citation type="submission" date="2018-03" db="EMBL/GenBank/DDBJ databases">
        <title>The ancient ancestry and fast evolution of plastids.</title>
        <authorList>
            <person name="Moore K.R."/>
            <person name="Magnabosco C."/>
            <person name="Momper L."/>
            <person name="Gold D.A."/>
            <person name="Bosak T."/>
            <person name="Fournier G.P."/>
        </authorList>
    </citation>
    <scope>NUCLEOTIDE SEQUENCE [LARGE SCALE GENOMIC DNA]</scope>
    <source>
        <strain evidence="1 2">CCALA 037</strain>
    </source>
</reference>
<keyword evidence="2" id="KW-1185">Reference proteome</keyword>
<sequence length="62" mass="7157">MEKSSIKKRSLFDKDGKIQISKFDPDLIRLNPDRVKEIGEHNASIEEAEVITQEVLQLEFSI</sequence>
<dbReference type="EMBL" id="PVWO01000023">
    <property type="protein sequence ID" value="PSB58797.1"/>
    <property type="molecule type" value="Genomic_DNA"/>
</dbReference>
<protein>
    <submittedName>
        <fullName evidence="1">Uncharacterized protein</fullName>
    </submittedName>
</protein>
<organism evidence="1 2">
    <name type="scientific">Chamaesiphon polymorphus CCALA 037</name>
    <dbReference type="NCBI Taxonomy" id="2107692"/>
    <lineage>
        <taxon>Bacteria</taxon>
        <taxon>Bacillati</taxon>
        <taxon>Cyanobacteriota</taxon>
        <taxon>Cyanophyceae</taxon>
        <taxon>Gomontiellales</taxon>
        <taxon>Chamaesiphonaceae</taxon>
        <taxon>Chamaesiphon</taxon>
    </lineage>
</organism>
<dbReference type="Proteomes" id="UP000238937">
    <property type="component" value="Unassembled WGS sequence"/>
</dbReference>
<accession>A0A2T1GLR0</accession>
<dbReference type="RefSeq" id="WP_106300318.1">
    <property type="nucleotide sequence ID" value="NZ_PVWO01000023.1"/>
</dbReference>
<proteinExistence type="predicted"/>
<evidence type="ECO:0000313" key="2">
    <source>
        <dbReference type="Proteomes" id="UP000238937"/>
    </source>
</evidence>
<evidence type="ECO:0000313" key="1">
    <source>
        <dbReference type="EMBL" id="PSB58797.1"/>
    </source>
</evidence>